<dbReference type="Gene3D" id="3.30.428.10">
    <property type="entry name" value="HIT-like"/>
    <property type="match status" value="1"/>
</dbReference>
<dbReference type="CDD" id="cd01276">
    <property type="entry name" value="PKCI_related"/>
    <property type="match status" value="1"/>
</dbReference>
<dbReference type="Pfam" id="PF11969">
    <property type="entry name" value="DcpS_C"/>
    <property type="match status" value="1"/>
</dbReference>
<dbReference type="GO" id="GO:0003824">
    <property type="term" value="F:catalytic activity"/>
    <property type="evidence" value="ECO:0007669"/>
    <property type="project" value="InterPro"/>
</dbReference>
<dbReference type="RefSeq" id="WP_124968960.1">
    <property type="nucleotide sequence ID" value="NZ_RQVS01000001.1"/>
</dbReference>
<dbReference type="InterPro" id="IPR001310">
    <property type="entry name" value="Histidine_triad_HIT"/>
</dbReference>
<dbReference type="PRINTS" id="PR00332">
    <property type="entry name" value="HISTRIAD"/>
</dbReference>
<dbReference type="AlphaFoldDB" id="A0A3P3W4B1"/>
<dbReference type="OrthoDB" id="9784774at2"/>
<organism evidence="5 6">
    <name type="scientific">Gulosibacter macacae</name>
    <dbReference type="NCBI Taxonomy" id="2488791"/>
    <lineage>
        <taxon>Bacteria</taxon>
        <taxon>Bacillati</taxon>
        <taxon>Actinomycetota</taxon>
        <taxon>Actinomycetes</taxon>
        <taxon>Micrococcales</taxon>
        <taxon>Microbacteriaceae</taxon>
        <taxon>Gulosibacter</taxon>
    </lineage>
</organism>
<evidence type="ECO:0000259" key="4">
    <source>
        <dbReference type="PROSITE" id="PS51084"/>
    </source>
</evidence>
<proteinExistence type="predicted"/>
<keyword evidence="6" id="KW-1185">Reference proteome</keyword>
<evidence type="ECO:0000313" key="6">
    <source>
        <dbReference type="Proteomes" id="UP000274391"/>
    </source>
</evidence>
<feature type="active site" description="Tele-AMP-histidine intermediate" evidence="1">
    <location>
        <position position="100"/>
    </location>
</feature>
<evidence type="ECO:0000256" key="3">
    <source>
        <dbReference type="PROSITE-ProRule" id="PRU00464"/>
    </source>
</evidence>
<feature type="domain" description="HIT" evidence="4">
    <location>
        <begin position="6"/>
        <end position="114"/>
    </location>
</feature>
<evidence type="ECO:0000313" key="5">
    <source>
        <dbReference type="EMBL" id="RRJ88756.1"/>
    </source>
</evidence>
<gene>
    <name evidence="5" type="ORF">EG850_01030</name>
</gene>
<comment type="caution">
    <text evidence="5">The sequence shown here is derived from an EMBL/GenBank/DDBJ whole genome shotgun (WGS) entry which is preliminary data.</text>
</comment>
<protein>
    <submittedName>
        <fullName evidence="5">Histidine triad nucleotide-binding protein</fullName>
    </submittedName>
</protein>
<dbReference type="SUPFAM" id="SSF54197">
    <property type="entry name" value="HIT-like"/>
    <property type="match status" value="1"/>
</dbReference>
<dbReference type="InterPro" id="IPR036265">
    <property type="entry name" value="HIT-like_sf"/>
</dbReference>
<dbReference type="EMBL" id="RQVS01000001">
    <property type="protein sequence ID" value="RRJ88756.1"/>
    <property type="molecule type" value="Genomic_DNA"/>
</dbReference>
<dbReference type="PANTHER" id="PTHR23089">
    <property type="entry name" value="HISTIDINE TRIAD HIT PROTEIN"/>
    <property type="match status" value="1"/>
</dbReference>
<dbReference type="Proteomes" id="UP000274391">
    <property type="component" value="Unassembled WGS sequence"/>
</dbReference>
<accession>A0A3P3W4B1</accession>
<reference evidence="5 6" key="1">
    <citation type="submission" date="2018-11" db="EMBL/GenBank/DDBJ databases">
        <title>YIM 102482-1 draft genome.</title>
        <authorList>
            <person name="Li G."/>
            <person name="Jiang Y."/>
        </authorList>
    </citation>
    <scope>NUCLEOTIDE SEQUENCE [LARGE SCALE GENOMIC DNA]</scope>
    <source>
        <strain evidence="5 6">YIM 102482-1</strain>
    </source>
</reference>
<feature type="short sequence motif" description="Histidine triad motif" evidence="2 3">
    <location>
        <begin position="98"/>
        <end position="102"/>
    </location>
</feature>
<dbReference type="PROSITE" id="PS51084">
    <property type="entry name" value="HIT_2"/>
    <property type="match status" value="1"/>
</dbReference>
<evidence type="ECO:0000256" key="2">
    <source>
        <dbReference type="PIRSR" id="PIRSR601310-3"/>
    </source>
</evidence>
<evidence type="ECO:0000256" key="1">
    <source>
        <dbReference type="PIRSR" id="PIRSR601310-1"/>
    </source>
</evidence>
<name>A0A3P3W4B1_9MICO</name>
<dbReference type="InterPro" id="IPR011146">
    <property type="entry name" value="HIT-like"/>
</dbReference>
<sequence>MSEPSIFTRIINREIPSDIVFEDDRVIAFRDIAPQAPVHLLVVPKTEQYANVVELAAGDPALLAHMVDTANNLASEHANGEFRLVFNNGATAGQTIFHVHAHVLAGGLEEGNLA</sequence>